<feature type="domain" description="Methyltransferase" evidence="1">
    <location>
        <begin position="41"/>
        <end position="136"/>
    </location>
</feature>
<accession>A0A942TFN6</accession>
<dbReference type="Gene3D" id="3.40.50.150">
    <property type="entry name" value="Vaccinia Virus protein VP39"/>
    <property type="match status" value="1"/>
</dbReference>
<dbReference type="InterPro" id="IPR041698">
    <property type="entry name" value="Methyltransf_25"/>
</dbReference>
<proteinExistence type="predicted"/>
<evidence type="ECO:0000313" key="3">
    <source>
        <dbReference type="Proteomes" id="UP000681414"/>
    </source>
</evidence>
<comment type="caution">
    <text evidence="2">The sequence shown here is derived from an EMBL/GenBank/DDBJ whole genome shotgun (WGS) entry which is preliminary data.</text>
</comment>
<gene>
    <name evidence="2" type="ORF">KHA97_17375</name>
</gene>
<dbReference type="RefSeq" id="WP_213126038.1">
    <property type="nucleotide sequence ID" value="NZ_JAGYPG010000003.1"/>
</dbReference>
<keyword evidence="3" id="KW-1185">Reference proteome</keyword>
<dbReference type="Proteomes" id="UP000681414">
    <property type="component" value="Unassembled WGS sequence"/>
</dbReference>
<dbReference type="GO" id="GO:0008168">
    <property type="term" value="F:methyltransferase activity"/>
    <property type="evidence" value="ECO:0007669"/>
    <property type="project" value="UniProtKB-KW"/>
</dbReference>
<keyword evidence="2" id="KW-0489">Methyltransferase</keyword>
<dbReference type="EMBL" id="JAGYPG010000003">
    <property type="protein sequence ID" value="MBS4196823.1"/>
    <property type="molecule type" value="Genomic_DNA"/>
</dbReference>
<dbReference type="AlphaFoldDB" id="A0A942TFN6"/>
<reference evidence="2 3" key="1">
    <citation type="submission" date="2021-05" db="EMBL/GenBank/DDBJ databases">
        <title>Novel Bacillus species.</title>
        <authorList>
            <person name="Liu G."/>
        </authorList>
    </citation>
    <scope>NUCLEOTIDE SEQUENCE [LARGE SCALE GENOMIC DNA]</scope>
    <source>
        <strain evidence="3">FJAT-49780</strain>
    </source>
</reference>
<evidence type="ECO:0000313" key="2">
    <source>
        <dbReference type="EMBL" id="MBS4196823.1"/>
    </source>
</evidence>
<dbReference type="Pfam" id="PF13649">
    <property type="entry name" value="Methyltransf_25"/>
    <property type="match status" value="1"/>
</dbReference>
<protein>
    <submittedName>
        <fullName evidence="2">Class I SAM-dependent methyltransferase</fullName>
    </submittedName>
</protein>
<dbReference type="GO" id="GO:0032259">
    <property type="term" value="P:methylation"/>
    <property type="evidence" value="ECO:0007669"/>
    <property type="project" value="UniProtKB-KW"/>
</dbReference>
<dbReference type="SUPFAM" id="SSF53335">
    <property type="entry name" value="S-adenosyl-L-methionine-dependent methyltransferases"/>
    <property type="match status" value="1"/>
</dbReference>
<dbReference type="Gene3D" id="2.20.130.10">
    <property type="entry name" value="CAC2371-like domains"/>
    <property type="match status" value="1"/>
</dbReference>
<dbReference type="InterPro" id="IPR029063">
    <property type="entry name" value="SAM-dependent_MTases_sf"/>
</dbReference>
<keyword evidence="2" id="KW-0808">Transferase</keyword>
<name>A0A942TFN6_9BACI</name>
<dbReference type="CDD" id="cd02440">
    <property type="entry name" value="AdoMet_MTases"/>
    <property type="match status" value="1"/>
</dbReference>
<sequence length="252" mass="28678">MFSNYGKLCTEFYDFTKPVGKSIDGDIEYYFERLKNVKGRILEAGVGSGRFLIPLLENGYVVDGLDYSADMLKSCRNRCESRGFNPDLFEGRLEDFHLPNRYEAIIIPTGTFSLLETREAALNALTCFKNHLLPGGRIIIDLYLPNDVKVGDISTNAISFPNGEGITLESKSVELDWIQQRTVTHIKYEKWKDGKLIDTELQRLVLSWYGVEEFKLILHNIGFVNISVSSGYVYDKYPTNANEVITFEAEVK</sequence>
<organism evidence="2 3">
    <name type="scientific">Lederbergia citri</name>
    <dbReference type="NCBI Taxonomy" id="2833580"/>
    <lineage>
        <taxon>Bacteria</taxon>
        <taxon>Bacillati</taxon>
        <taxon>Bacillota</taxon>
        <taxon>Bacilli</taxon>
        <taxon>Bacillales</taxon>
        <taxon>Bacillaceae</taxon>
        <taxon>Lederbergia</taxon>
    </lineage>
</organism>
<evidence type="ECO:0000259" key="1">
    <source>
        <dbReference type="Pfam" id="PF13649"/>
    </source>
</evidence>